<dbReference type="Gene3D" id="3.30.450.40">
    <property type="match status" value="1"/>
</dbReference>
<protein>
    <recommendedName>
        <fullName evidence="8">IclR family transcriptional regulator</fullName>
    </recommendedName>
</protein>
<evidence type="ECO:0000256" key="1">
    <source>
        <dbReference type="ARBA" id="ARBA00023015"/>
    </source>
</evidence>
<keyword evidence="7" id="KW-1185">Reference proteome</keyword>
<proteinExistence type="predicted"/>
<dbReference type="Proteomes" id="UP000196655">
    <property type="component" value="Unassembled WGS sequence"/>
</dbReference>
<feature type="domain" description="HTH iclR-type" evidence="4">
    <location>
        <begin position="45"/>
        <end position="107"/>
    </location>
</feature>
<dbReference type="Pfam" id="PF09339">
    <property type="entry name" value="HTH_IclR"/>
    <property type="match status" value="1"/>
</dbReference>
<gene>
    <name evidence="6" type="ORF">BWR60_06725</name>
</gene>
<dbReference type="PANTHER" id="PTHR30136:SF7">
    <property type="entry name" value="HTH-TYPE TRANSCRIPTIONAL REGULATOR KDGR-RELATED"/>
    <property type="match status" value="1"/>
</dbReference>
<dbReference type="InterPro" id="IPR029016">
    <property type="entry name" value="GAF-like_dom_sf"/>
</dbReference>
<reference evidence="7" key="1">
    <citation type="submission" date="2017-05" db="EMBL/GenBank/DDBJ databases">
        <authorList>
            <person name="Macchi M."/>
            <person name="Festa S."/>
            <person name="Coppotelli B.M."/>
            <person name="Morelli I.S."/>
        </authorList>
    </citation>
    <scope>NUCLEOTIDE SEQUENCE [LARGE SCALE GENOMIC DNA]</scope>
    <source>
        <strain evidence="7">I</strain>
    </source>
</reference>
<keyword evidence="1" id="KW-0805">Transcription regulation</keyword>
<dbReference type="EMBL" id="NHON01000009">
    <property type="protein sequence ID" value="OWJ67899.1"/>
    <property type="molecule type" value="Genomic_DNA"/>
</dbReference>
<dbReference type="STRING" id="1122125.GCA_000423185_04662"/>
<name>A0A211ZRN5_9PROT</name>
<dbReference type="InterPro" id="IPR014757">
    <property type="entry name" value="Tscrpt_reg_IclR_C"/>
</dbReference>
<keyword evidence="3" id="KW-0804">Transcription</keyword>
<dbReference type="PROSITE" id="PS51077">
    <property type="entry name" value="HTH_ICLR"/>
    <property type="match status" value="1"/>
</dbReference>
<evidence type="ECO:0000259" key="4">
    <source>
        <dbReference type="PROSITE" id="PS51077"/>
    </source>
</evidence>
<sequence length="289" mass="30644">MALLRCRASLRCTNFIGVVMISNMEDQMDRDVNAGDDNGAARPGAPALEKGLDLLEALAAEPGGINQKSLAARVGRSVGEIFRMLGVLERRGYVARDPKTGEYRLTLRLFQLGTQHPPTRRLQQAALPVMEGLAAQVGLACHLSMASGGHFLILAQAEPDRPMGWTVKLGAVFPLSMHLVSARILTAFQREPRRGEMVRAIAERDELPVDNILARLEGIAAAGHDLAPSETAPGLTDMSAPVLDPSGLAVAALTLPFLPQRGNTISQAEALAALRDAAARISAQIGGPG</sequence>
<dbReference type="InterPro" id="IPR050707">
    <property type="entry name" value="HTH_MetabolicPath_Reg"/>
</dbReference>
<feature type="domain" description="IclR-ED" evidence="5">
    <location>
        <begin position="108"/>
        <end position="287"/>
    </location>
</feature>
<dbReference type="Gene3D" id="1.10.10.10">
    <property type="entry name" value="Winged helix-like DNA-binding domain superfamily/Winged helix DNA-binding domain"/>
    <property type="match status" value="1"/>
</dbReference>
<dbReference type="PANTHER" id="PTHR30136">
    <property type="entry name" value="HELIX-TURN-HELIX TRANSCRIPTIONAL REGULATOR, ICLR FAMILY"/>
    <property type="match status" value="1"/>
</dbReference>
<dbReference type="SUPFAM" id="SSF55781">
    <property type="entry name" value="GAF domain-like"/>
    <property type="match status" value="1"/>
</dbReference>
<keyword evidence="2" id="KW-0238">DNA-binding</keyword>
<dbReference type="AlphaFoldDB" id="A0A211ZRN5"/>
<comment type="caution">
    <text evidence="6">The sequence shown here is derived from an EMBL/GenBank/DDBJ whole genome shotgun (WGS) entry which is preliminary data.</text>
</comment>
<dbReference type="OrthoDB" id="6057486at2"/>
<evidence type="ECO:0000313" key="6">
    <source>
        <dbReference type="EMBL" id="OWJ67899.1"/>
    </source>
</evidence>
<evidence type="ECO:0000313" key="7">
    <source>
        <dbReference type="Proteomes" id="UP000196655"/>
    </source>
</evidence>
<evidence type="ECO:0000256" key="3">
    <source>
        <dbReference type="ARBA" id="ARBA00023163"/>
    </source>
</evidence>
<dbReference type="InterPro" id="IPR036390">
    <property type="entry name" value="WH_DNA-bd_sf"/>
</dbReference>
<dbReference type="InterPro" id="IPR005471">
    <property type="entry name" value="Tscrpt_reg_IclR_N"/>
</dbReference>
<dbReference type="PROSITE" id="PS51078">
    <property type="entry name" value="ICLR_ED"/>
    <property type="match status" value="1"/>
</dbReference>
<dbReference type="SMART" id="SM00346">
    <property type="entry name" value="HTH_ICLR"/>
    <property type="match status" value="1"/>
</dbReference>
<dbReference type="GO" id="GO:0003700">
    <property type="term" value="F:DNA-binding transcription factor activity"/>
    <property type="evidence" value="ECO:0007669"/>
    <property type="project" value="TreeGrafter"/>
</dbReference>
<evidence type="ECO:0000256" key="2">
    <source>
        <dbReference type="ARBA" id="ARBA00023125"/>
    </source>
</evidence>
<accession>A0A211ZRN5</accession>
<evidence type="ECO:0008006" key="8">
    <source>
        <dbReference type="Google" id="ProtNLM"/>
    </source>
</evidence>
<dbReference type="InterPro" id="IPR036388">
    <property type="entry name" value="WH-like_DNA-bd_sf"/>
</dbReference>
<dbReference type="GO" id="GO:0045892">
    <property type="term" value="P:negative regulation of DNA-templated transcription"/>
    <property type="evidence" value="ECO:0007669"/>
    <property type="project" value="TreeGrafter"/>
</dbReference>
<evidence type="ECO:0000259" key="5">
    <source>
        <dbReference type="PROSITE" id="PS51078"/>
    </source>
</evidence>
<dbReference type="Pfam" id="PF01614">
    <property type="entry name" value="IclR_C"/>
    <property type="match status" value="1"/>
</dbReference>
<dbReference type="GO" id="GO:0003677">
    <property type="term" value="F:DNA binding"/>
    <property type="evidence" value="ECO:0007669"/>
    <property type="project" value="UniProtKB-KW"/>
</dbReference>
<dbReference type="SUPFAM" id="SSF46785">
    <property type="entry name" value="Winged helix' DNA-binding domain"/>
    <property type="match status" value="1"/>
</dbReference>
<organism evidence="6 7">
    <name type="scientific">Inquilinus limosus</name>
    <dbReference type="NCBI Taxonomy" id="171674"/>
    <lineage>
        <taxon>Bacteria</taxon>
        <taxon>Pseudomonadati</taxon>
        <taxon>Pseudomonadota</taxon>
        <taxon>Alphaproteobacteria</taxon>
        <taxon>Rhodospirillales</taxon>
        <taxon>Rhodospirillaceae</taxon>
        <taxon>Inquilinus</taxon>
    </lineage>
</organism>